<protein>
    <submittedName>
        <fullName evidence="1">(diamondback moth) hypothetical protein</fullName>
    </submittedName>
</protein>
<gene>
    <name evidence="1" type="ORF">PLXY2_LOCUS3281</name>
</gene>
<accession>A0A8S4DRF8</accession>
<reference evidence="1" key="1">
    <citation type="submission" date="2020-11" db="EMBL/GenBank/DDBJ databases">
        <authorList>
            <person name="Whiteford S."/>
        </authorList>
    </citation>
    <scope>NUCLEOTIDE SEQUENCE</scope>
</reference>
<evidence type="ECO:0000313" key="1">
    <source>
        <dbReference type="EMBL" id="CAG9103937.1"/>
    </source>
</evidence>
<dbReference type="EMBL" id="CAJHNJ030000008">
    <property type="protein sequence ID" value="CAG9103937.1"/>
    <property type="molecule type" value="Genomic_DNA"/>
</dbReference>
<organism evidence="1 2">
    <name type="scientific">Plutella xylostella</name>
    <name type="common">Diamondback moth</name>
    <name type="synonym">Plutella maculipennis</name>
    <dbReference type="NCBI Taxonomy" id="51655"/>
    <lineage>
        <taxon>Eukaryota</taxon>
        <taxon>Metazoa</taxon>
        <taxon>Ecdysozoa</taxon>
        <taxon>Arthropoda</taxon>
        <taxon>Hexapoda</taxon>
        <taxon>Insecta</taxon>
        <taxon>Pterygota</taxon>
        <taxon>Neoptera</taxon>
        <taxon>Endopterygota</taxon>
        <taxon>Lepidoptera</taxon>
        <taxon>Glossata</taxon>
        <taxon>Ditrysia</taxon>
        <taxon>Yponomeutoidea</taxon>
        <taxon>Plutellidae</taxon>
        <taxon>Plutella</taxon>
    </lineage>
</organism>
<sequence length="106" mass="12610">MSSELQLRGWRRMLLPDAAQRDAWSWTRPQLDPRMFYRRATQMRNLYSFGTLLRNSVIVNNIAMALNKDFDVQNIIKSVKLPKTSKFQQAIERIFKRSQYTKIVQS</sequence>
<comment type="caution">
    <text evidence="1">The sequence shown here is derived from an EMBL/GenBank/DDBJ whole genome shotgun (WGS) entry which is preliminary data.</text>
</comment>
<dbReference type="Proteomes" id="UP000653454">
    <property type="component" value="Unassembled WGS sequence"/>
</dbReference>
<proteinExistence type="predicted"/>
<dbReference type="AlphaFoldDB" id="A0A8S4DRF8"/>
<keyword evidence="2" id="KW-1185">Reference proteome</keyword>
<name>A0A8S4DRF8_PLUXY</name>
<evidence type="ECO:0000313" key="2">
    <source>
        <dbReference type="Proteomes" id="UP000653454"/>
    </source>
</evidence>